<gene>
    <name evidence="4" type="ORF">DFQ00_102366</name>
    <name evidence="5" type="ORF">HUB98_06040</name>
</gene>
<evidence type="ECO:0000256" key="1">
    <source>
        <dbReference type="ARBA" id="ARBA00007521"/>
    </source>
</evidence>
<dbReference type="InterPro" id="IPR011067">
    <property type="entry name" value="Plasmid_toxin/cell-grow_inhib"/>
</dbReference>
<evidence type="ECO:0000256" key="3">
    <source>
        <dbReference type="PIRNR" id="PIRNR033490"/>
    </source>
</evidence>
<comment type="function">
    <text evidence="3">Toxic component of a type II toxin-antitoxin (TA) system.</text>
</comment>
<dbReference type="Proteomes" id="UP000247790">
    <property type="component" value="Unassembled WGS sequence"/>
</dbReference>
<evidence type="ECO:0000313" key="6">
    <source>
        <dbReference type="Proteomes" id="UP000247790"/>
    </source>
</evidence>
<dbReference type="GO" id="GO:0004521">
    <property type="term" value="F:RNA endonuclease activity"/>
    <property type="evidence" value="ECO:0007669"/>
    <property type="project" value="TreeGrafter"/>
</dbReference>
<keyword evidence="3" id="KW-0540">Nuclease</keyword>
<dbReference type="EMBL" id="CP054614">
    <property type="protein sequence ID" value="QKS55940.1"/>
    <property type="molecule type" value="Genomic_DNA"/>
</dbReference>
<dbReference type="GO" id="GO:0003677">
    <property type="term" value="F:DNA binding"/>
    <property type="evidence" value="ECO:0007669"/>
    <property type="project" value="InterPro"/>
</dbReference>
<dbReference type="Proteomes" id="UP000509327">
    <property type="component" value="Chromosome"/>
</dbReference>
<dbReference type="PANTHER" id="PTHR33988:SF2">
    <property type="entry name" value="ENDORIBONUCLEASE MAZF"/>
    <property type="match status" value="1"/>
</dbReference>
<dbReference type="PIRSF" id="PIRSF033490">
    <property type="entry name" value="MazF"/>
    <property type="match status" value="1"/>
</dbReference>
<dbReference type="GO" id="GO:0006402">
    <property type="term" value="P:mRNA catabolic process"/>
    <property type="evidence" value="ECO:0007669"/>
    <property type="project" value="TreeGrafter"/>
</dbReference>
<dbReference type="EMBL" id="QJSW01000002">
    <property type="protein sequence ID" value="PYE51571.1"/>
    <property type="molecule type" value="Genomic_DNA"/>
</dbReference>
<evidence type="ECO:0000256" key="2">
    <source>
        <dbReference type="ARBA" id="ARBA00022649"/>
    </source>
</evidence>
<dbReference type="RefSeq" id="WP_110894699.1">
    <property type="nucleotide sequence ID" value="NZ_CP054614.1"/>
</dbReference>
<comment type="similarity">
    <text evidence="1 3">Belongs to the PemK/MazF family.</text>
</comment>
<dbReference type="InterPro" id="IPR003477">
    <property type="entry name" value="PemK-like"/>
</dbReference>
<keyword evidence="3" id="KW-0378">Hydrolase</keyword>
<dbReference type="PANTHER" id="PTHR33988">
    <property type="entry name" value="ENDORIBONUCLEASE MAZF-RELATED"/>
    <property type="match status" value="1"/>
</dbReference>
<dbReference type="GO" id="GO:0016075">
    <property type="term" value="P:rRNA catabolic process"/>
    <property type="evidence" value="ECO:0007669"/>
    <property type="project" value="TreeGrafter"/>
</dbReference>
<evidence type="ECO:0000313" key="7">
    <source>
        <dbReference type="Proteomes" id="UP000509327"/>
    </source>
</evidence>
<dbReference type="Gene3D" id="2.30.30.110">
    <property type="match status" value="1"/>
</dbReference>
<name>A0A2V4VNZ8_PAEBA</name>
<evidence type="ECO:0000313" key="5">
    <source>
        <dbReference type="EMBL" id="QKS55940.1"/>
    </source>
</evidence>
<dbReference type="OrthoDB" id="9808744at2"/>
<sequence length="121" mass="13566">MAVAMERMMKDVKRLDMWNVNLGRNKGSVQSGERPCVVLGNDMGNKYSPVVIVAPVTSRVKKPMPTHVKVEKEEIGLYDDSIILLEQIMTVSKDQLDFKIAELPRHFGNAINKALQLSLSL</sequence>
<dbReference type="Pfam" id="PF02452">
    <property type="entry name" value="PemK_toxin"/>
    <property type="match status" value="1"/>
</dbReference>
<keyword evidence="3" id="KW-0255">Endonuclease</keyword>
<proteinExistence type="inferred from homology"/>
<accession>A0A2V4VNZ8</accession>
<dbReference type="GO" id="GO:0016787">
    <property type="term" value="F:hydrolase activity"/>
    <property type="evidence" value="ECO:0007669"/>
    <property type="project" value="UniProtKB-KW"/>
</dbReference>
<dbReference type="SUPFAM" id="SSF50118">
    <property type="entry name" value="Cell growth inhibitor/plasmid maintenance toxic component"/>
    <property type="match status" value="1"/>
</dbReference>
<organism evidence="4 6">
    <name type="scientific">Paenibacillus barcinonensis</name>
    <dbReference type="NCBI Taxonomy" id="198119"/>
    <lineage>
        <taxon>Bacteria</taxon>
        <taxon>Bacillati</taxon>
        <taxon>Bacillota</taxon>
        <taxon>Bacilli</taxon>
        <taxon>Bacillales</taxon>
        <taxon>Paenibacillaceae</taxon>
        <taxon>Paenibacillus</taxon>
    </lineage>
</organism>
<dbReference type="EC" id="3.1.-.-" evidence="3"/>
<reference evidence="4 6" key="1">
    <citation type="submission" date="2018-06" db="EMBL/GenBank/DDBJ databases">
        <title>Genomic Encyclopedia of Type Strains, Phase III (KMG-III): the genomes of soil and plant-associated and newly described type strains.</title>
        <authorList>
            <person name="Whitman W."/>
        </authorList>
    </citation>
    <scope>NUCLEOTIDE SEQUENCE [LARGE SCALE GENOMIC DNA]</scope>
    <source>
        <strain evidence="4 6">CECT 7022</strain>
    </source>
</reference>
<keyword evidence="7" id="KW-1185">Reference proteome</keyword>
<keyword evidence="2" id="KW-1277">Toxin-antitoxin system</keyword>
<evidence type="ECO:0000313" key="4">
    <source>
        <dbReference type="EMBL" id="PYE51571.1"/>
    </source>
</evidence>
<dbReference type="AlphaFoldDB" id="A0A2V4VNZ8"/>
<reference evidence="5 7" key="2">
    <citation type="submission" date="2020-06" db="EMBL/GenBank/DDBJ databases">
        <title>Complete genome of Paenibacillus barcinonensis KACC11450.</title>
        <authorList>
            <person name="Kim M."/>
            <person name="Park Y.-J."/>
            <person name="Shin J.-H."/>
        </authorList>
    </citation>
    <scope>NUCLEOTIDE SEQUENCE [LARGE SCALE GENOMIC DNA]</scope>
    <source>
        <strain evidence="5 7">KACC11450</strain>
    </source>
</reference>
<protein>
    <recommendedName>
        <fullName evidence="3">mRNA interferase</fullName>
        <ecNumber evidence="3">3.1.-.-</ecNumber>
    </recommendedName>
</protein>